<dbReference type="EMBL" id="CP090039">
    <property type="protein sequence ID" value="UPL02214.1"/>
    <property type="molecule type" value="Genomic_DNA"/>
</dbReference>
<accession>A0ACD3ZQ50</accession>
<name>A0ACD3ZQ50_FUSSC</name>
<keyword evidence="2" id="KW-1185">Reference proteome</keyword>
<proteinExistence type="predicted"/>
<reference evidence="1" key="1">
    <citation type="submission" date="2021-11" db="EMBL/GenBank/DDBJ databases">
        <title>Fusarium solani-melongenae Genome sequencing and assembly.</title>
        <authorList>
            <person name="Xie S."/>
            <person name="Huang L."/>
            <person name="Zhang X."/>
        </authorList>
    </citation>
    <scope>NUCLEOTIDE SEQUENCE</scope>
    <source>
        <strain evidence="1">CRI 24-3</strain>
    </source>
</reference>
<evidence type="ECO:0000313" key="1">
    <source>
        <dbReference type="EMBL" id="UPL02214.1"/>
    </source>
</evidence>
<sequence length="129" mass="14277">MPGLLGSPTLTKMTVDAIGRLWRRLKKSKKQASEQGPEQDLEQDLHAFYSDSSESTEYLESYPDPLACFESVQGWVNGTSDTYNFPSAWRHPSVPSSIASFDGQANLFCGVSVRKYSVSPMLNGRHANS</sequence>
<evidence type="ECO:0000313" key="2">
    <source>
        <dbReference type="Proteomes" id="UP000830768"/>
    </source>
</evidence>
<protein>
    <submittedName>
        <fullName evidence="1">Uncharacterized protein</fullName>
    </submittedName>
</protein>
<dbReference type="Proteomes" id="UP000830768">
    <property type="component" value="Chromosome 11"/>
</dbReference>
<gene>
    <name evidence="1" type="ORF">LCI18_013148</name>
</gene>
<organism evidence="1 2">
    <name type="scientific">Fusarium solani subsp. cucurbitae</name>
    <name type="common">Neocosmosporum cucurbitae</name>
    <dbReference type="NCBI Taxonomy" id="2747967"/>
    <lineage>
        <taxon>Eukaryota</taxon>
        <taxon>Fungi</taxon>
        <taxon>Dikarya</taxon>
        <taxon>Ascomycota</taxon>
        <taxon>Pezizomycotina</taxon>
        <taxon>Sordariomycetes</taxon>
        <taxon>Hypocreomycetidae</taxon>
        <taxon>Hypocreales</taxon>
        <taxon>Nectriaceae</taxon>
        <taxon>Fusarium</taxon>
        <taxon>Fusarium solani species complex</taxon>
    </lineage>
</organism>